<name>A0A2V1HT07_9MICO</name>
<proteinExistence type="predicted"/>
<dbReference type="SUPFAM" id="SSF53822">
    <property type="entry name" value="Periplasmic binding protein-like I"/>
    <property type="match status" value="1"/>
</dbReference>
<evidence type="ECO:0000256" key="3">
    <source>
        <dbReference type="SAM" id="MobiDB-lite"/>
    </source>
</evidence>
<feature type="region of interest" description="Disordered" evidence="3">
    <location>
        <begin position="1"/>
        <end position="62"/>
    </location>
</feature>
<feature type="domain" description="Periplasmic binding protein" evidence="4">
    <location>
        <begin position="102"/>
        <end position="388"/>
    </location>
</feature>
<evidence type="ECO:0000313" key="5">
    <source>
        <dbReference type="EMBL" id="PVZ95708.1"/>
    </source>
</evidence>
<dbReference type="OrthoDB" id="9773673at2"/>
<sequence length="436" mass="46369">MRSSRRATHPARDWRLPHDGRADSDPSDATGADHQTSDRVSGTSQEASRQRRPKRKTKGNTVKKKALVAFAAAGALLASLAACSSGGDSGGGDAGAGGGELVGVAMPTQSSERWIADGNNVKEQLEDEGFTVDLQYAEDDIPTQISQIENMITKGAVALIVAAKDGSALTTVLEEAASQDIAVIAYDRLLVDTDAVSYYATFDNYLVGQQQAYSVLNGLGLTDLDGKALPDAPAGPFNIELFAGSPDDNNATFFFNGSMDVLQPYIDDKTLVVKSGQTDFQVVATQDWKLENAQSRMEDLLTSTYSDGTQVDAVLSPYDGLSRGIISALTDAGYAVGPDWPIISGQDAELDSVKAIVDGEQYATIFKDTRELAAEAVKMTIAVLNGEEPEVNNTTDYDNGVKVVPSYLLSPVIVTKENVTSALVDTGYWTQDEIDG</sequence>
<evidence type="ECO:0000313" key="6">
    <source>
        <dbReference type="Proteomes" id="UP000244893"/>
    </source>
</evidence>
<dbReference type="AlphaFoldDB" id="A0A2V1HT07"/>
<evidence type="ECO:0000259" key="4">
    <source>
        <dbReference type="Pfam" id="PF13407"/>
    </source>
</evidence>
<comment type="caution">
    <text evidence="5">The sequence shown here is derived from an EMBL/GenBank/DDBJ whole genome shotgun (WGS) entry which is preliminary data.</text>
</comment>
<accession>A0A2V1HT07</accession>
<evidence type="ECO:0000256" key="1">
    <source>
        <dbReference type="ARBA" id="ARBA00004196"/>
    </source>
</evidence>
<dbReference type="GO" id="GO:0030246">
    <property type="term" value="F:carbohydrate binding"/>
    <property type="evidence" value="ECO:0007669"/>
    <property type="project" value="TreeGrafter"/>
</dbReference>
<dbReference type="PANTHER" id="PTHR30036:SF1">
    <property type="entry name" value="D-XYLOSE-BINDING PERIPLASMIC PROTEIN"/>
    <property type="match status" value="1"/>
</dbReference>
<feature type="compositionally biased region" description="Polar residues" evidence="3">
    <location>
        <begin position="38"/>
        <end position="47"/>
    </location>
</feature>
<dbReference type="CDD" id="cd19994">
    <property type="entry name" value="PBP1_ChvE"/>
    <property type="match status" value="1"/>
</dbReference>
<keyword evidence="2" id="KW-0732">Signal</keyword>
<organism evidence="5 6">
    <name type="scientific">Amnibacterium flavum</name>
    <dbReference type="NCBI Taxonomy" id="2173173"/>
    <lineage>
        <taxon>Bacteria</taxon>
        <taxon>Bacillati</taxon>
        <taxon>Actinomycetota</taxon>
        <taxon>Actinomycetes</taxon>
        <taxon>Micrococcales</taxon>
        <taxon>Microbacteriaceae</taxon>
        <taxon>Amnibacterium</taxon>
    </lineage>
</organism>
<gene>
    <name evidence="5" type="ORF">DDQ50_04290</name>
</gene>
<comment type="subcellular location">
    <subcellularLocation>
        <location evidence="1">Cell envelope</location>
    </subcellularLocation>
</comment>
<dbReference type="InterPro" id="IPR025997">
    <property type="entry name" value="SBP_2_dom"/>
</dbReference>
<evidence type="ECO:0000256" key="2">
    <source>
        <dbReference type="ARBA" id="ARBA00022729"/>
    </source>
</evidence>
<dbReference type="Proteomes" id="UP000244893">
    <property type="component" value="Unassembled WGS sequence"/>
</dbReference>
<feature type="compositionally biased region" description="Basic residues" evidence="3">
    <location>
        <begin position="50"/>
        <end position="62"/>
    </location>
</feature>
<dbReference type="EMBL" id="QEOP01000001">
    <property type="protein sequence ID" value="PVZ95708.1"/>
    <property type="molecule type" value="Genomic_DNA"/>
</dbReference>
<dbReference type="InterPro" id="IPR050555">
    <property type="entry name" value="Bact_Solute-Bind_Prot2"/>
</dbReference>
<dbReference type="InterPro" id="IPR049784">
    <property type="entry name" value="ChvE-like"/>
</dbReference>
<dbReference type="InterPro" id="IPR028082">
    <property type="entry name" value="Peripla_BP_I"/>
</dbReference>
<protein>
    <submittedName>
        <fullName evidence="5">Sugar ABC transporter substrate-binding protein</fullName>
    </submittedName>
</protein>
<dbReference type="NCBIfam" id="NF040907">
    <property type="entry name" value="ChvE"/>
    <property type="match status" value="1"/>
</dbReference>
<keyword evidence="6" id="KW-1185">Reference proteome</keyword>
<dbReference type="PANTHER" id="PTHR30036">
    <property type="entry name" value="D-XYLOSE-BINDING PERIPLASMIC PROTEIN"/>
    <property type="match status" value="1"/>
</dbReference>
<dbReference type="Gene3D" id="3.40.50.2300">
    <property type="match status" value="2"/>
</dbReference>
<feature type="compositionally biased region" description="Basic and acidic residues" evidence="3">
    <location>
        <begin position="10"/>
        <end position="24"/>
    </location>
</feature>
<dbReference type="GO" id="GO:0030288">
    <property type="term" value="C:outer membrane-bounded periplasmic space"/>
    <property type="evidence" value="ECO:0007669"/>
    <property type="project" value="TreeGrafter"/>
</dbReference>
<dbReference type="Pfam" id="PF13407">
    <property type="entry name" value="Peripla_BP_4"/>
    <property type="match status" value="1"/>
</dbReference>
<reference evidence="5 6" key="1">
    <citation type="submission" date="2018-05" db="EMBL/GenBank/DDBJ databases">
        <title>Amnibacterium sp. M8JJ-5, whole genome shotgun sequence.</title>
        <authorList>
            <person name="Tuo L."/>
        </authorList>
    </citation>
    <scope>NUCLEOTIDE SEQUENCE [LARGE SCALE GENOMIC DNA]</scope>
    <source>
        <strain evidence="5 6">M8JJ-5</strain>
    </source>
</reference>